<feature type="region of interest" description="Disordered" evidence="1">
    <location>
        <begin position="34"/>
        <end position="76"/>
    </location>
</feature>
<keyword evidence="4" id="KW-1185">Reference proteome</keyword>
<evidence type="ECO:0000256" key="2">
    <source>
        <dbReference type="SAM" id="Phobius"/>
    </source>
</evidence>
<sequence>MTLSRNYLPLALAVVIGIANGYYAFNPSFQELRGQREQDIHGRPLSQQHDEQGRISSPEGSLTDRDTSSQNSQSRS</sequence>
<reference evidence="3 4" key="1">
    <citation type="journal article" date="2024" name="Commun. Biol.">
        <title>Comparative genomic analysis of thermophilic fungi reveals convergent evolutionary adaptations and gene losses.</title>
        <authorList>
            <person name="Steindorff A.S."/>
            <person name="Aguilar-Pontes M.V."/>
            <person name="Robinson A.J."/>
            <person name="Andreopoulos B."/>
            <person name="LaButti K."/>
            <person name="Kuo A."/>
            <person name="Mondo S."/>
            <person name="Riley R."/>
            <person name="Otillar R."/>
            <person name="Haridas S."/>
            <person name="Lipzen A."/>
            <person name="Grimwood J."/>
            <person name="Schmutz J."/>
            <person name="Clum A."/>
            <person name="Reid I.D."/>
            <person name="Moisan M.C."/>
            <person name="Butler G."/>
            <person name="Nguyen T.T.M."/>
            <person name="Dewar K."/>
            <person name="Conant G."/>
            <person name="Drula E."/>
            <person name="Henrissat B."/>
            <person name="Hansel C."/>
            <person name="Singer S."/>
            <person name="Hutchinson M.I."/>
            <person name="de Vries R.P."/>
            <person name="Natvig D.O."/>
            <person name="Powell A.J."/>
            <person name="Tsang A."/>
            <person name="Grigoriev I.V."/>
        </authorList>
    </citation>
    <scope>NUCLEOTIDE SEQUENCE [LARGE SCALE GENOMIC DNA]</scope>
    <source>
        <strain evidence="3 4">ATCC 24622</strain>
    </source>
</reference>
<protein>
    <submittedName>
        <fullName evidence="3">Uncharacterized protein</fullName>
    </submittedName>
</protein>
<dbReference type="InterPro" id="IPR057394">
    <property type="entry name" value="PIGBOS1"/>
</dbReference>
<evidence type="ECO:0000313" key="4">
    <source>
        <dbReference type="Proteomes" id="UP001586593"/>
    </source>
</evidence>
<dbReference type="Proteomes" id="UP001586593">
    <property type="component" value="Unassembled WGS sequence"/>
</dbReference>
<dbReference type="Pfam" id="PF23670">
    <property type="entry name" value="PIGBOS1"/>
    <property type="match status" value="1"/>
</dbReference>
<evidence type="ECO:0000256" key="1">
    <source>
        <dbReference type="SAM" id="MobiDB-lite"/>
    </source>
</evidence>
<accession>A0ABR3Y439</accession>
<feature type="compositionally biased region" description="Basic and acidic residues" evidence="1">
    <location>
        <begin position="34"/>
        <end position="53"/>
    </location>
</feature>
<proteinExistence type="predicted"/>
<keyword evidence="2" id="KW-0472">Membrane</keyword>
<evidence type="ECO:0000313" key="3">
    <source>
        <dbReference type="EMBL" id="KAL1883051.1"/>
    </source>
</evidence>
<keyword evidence="2" id="KW-0812">Transmembrane</keyword>
<comment type="caution">
    <text evidence="3">The sequence shown here is derived from an EMBL/GenBank/DDBJ whole genome shotgun (WGS) entry which is preliminary data.</text>
</comment>
<name>A0ABR3Y439_9PEZI</name>
<organism evidence="3 4">
    <name type="scientific">Phialemonium thermophilum</name>
    <dbReference type="NCBI Taxonomy" id="223376"/>
    <lineage>
        <taxon>Eukaryota</taxon>
        <taxon>Fungi</taxon>
        <taxon>Dikarya</taxon>
        <taxon>Ascomycota</taxon>
        <taxon>Pezizomycotina</taxon>
        <taxon>Sordariomycetes</taxon>
        <taxon>Sordariomycetidae</taxon>
        <taxon>Cephalothecales</taxon>
        <taxon>Cephalothecaceae</taxon>
        <taxon>Phialemonium</taxon>
    </lineage>
</organism>
<dbReference type="EMBL" id="JAZHXJ010000010">
    <property type="protein sequence ID" value="KAL1883051.1"/>
    <property type="molecule type" value="Genomic_DNA"/>
</dbReference>
<feature type="transmembrane region" description="Helical" evidence="2">
    <location>
        <begin position="6"/>
        <end position="25"/>
    </location>
</feature>
<gene>
    <name evidence="3" type="ORF">VTK73DRAFT_126</name>
</gene>
<keyword evidence="2" id="KW-1133">Transmembrane helix</keyword>